<evidence type="ECO:0000313" key="3">
    <source>
        <dbReference type="EMBL" id="JAT05091.1"/>
    </source>
</evidence>
<evidence type="ECO:0000256" key="1">
    <source>
        <dbReference type="SAM" id="MobiDB-lite"/>
    </source>
</evidence>
<sequence>MLLCWLTCFLLSEPDIFFSLADPNLLRKCLHGKTQNQNESFNNLIWSRIPKNTFVGLSTLKIGVLDSVISYNEGVLSKVKVLQKLCGSCGPNSVVGLKSQDQVRVYHAEKQLQKIEKRASQAKINRMRRLVENEEGSDNPDYDPGAY</sequence>
<accession>A0A1B6K0X1</accession>
<organism evidence="3">
    <name type="scientific">Homalodisca liturata</name>
    <dbReference type="NCBI Taxonomy" id="320908"/>
    <lineage>
        <taxon>Eukaryota</taxon>
        <taxon>Metazoa</taxon>
        <taxon>Ecdysozoa</taxon>
        <taxon>Arthropoda</taxon>
        <taxon>Hexapoda</taxon>
        <taxon>Insecta</taxon>
        <taxon>Pterygota</taxon>
        <taxon>Neoptera</taxon>
        <taxon>Paraneoptera</taxon>
        <taxon>Hemiptera</taxon>
        <taxon>Auchenorrhyncha</taxon>
        <taxon>Membracoidea</taxon>
        <taxon>Cicadellidae</taxon>
        <taxon>Cicadellinae</taxon>
        <taxon>Proconiini</taxon>
        <taxon>Homalodisca</taxon>
    </lineage>
</organism>
<reference evidence="3" key="1">
    <citation type="submission" date="2015-11" db="EMBL/GenBank/DDBJ databases">
        <title>De novo transcriptome assembly of four potential Pierce s Disease insect vectors from Arizona vineyards.</title>
        <authorList>
            <person name="Tassone E.E."/>
        </authorList>
    </citation>
    <scope>NUCLEOTIDE SEQUENCE</scope>
</reference>
<feature type="signal peptide" evidence="2">
    <location>
        <begin position="1"/>
        <end position="21"/>
    </location>
</feature>
<dbReference type="AlphaFoldDB" id="A0A1B6K0X1"/>
<gene>
    <name evidence="3" type="ORF">g.7509</name>
</gene>
<feature type="region of interest" description="Disordered" evidence="1">
    <location>
        <begin position="128"/>
        <end position="147"/>
    </location>
</feature>
<protein>
    <submittedName>
        <fullName evidence="3">Uncharacterized protein</fullName>
    </submittedName>
</protein>
<keyword evidence="2" id="KW-0732">Signal</keyword>
<proteinExistence type="predicted"/>
<feature type="chain" id="PRO_5008586200" evidence="2">
    <location>
        <begin position="22"/>
        <end position="147"/>
    </location>
</feature>
<name>A0A1B6K0X1_9HEMI</name>
<dbReference type="EMBL" id="GECU01002616">
    <property type="protein sequence ID" value="JAT05091.1"/>
    <property type="molecule type" value="Transcribed_RNA"/>
</dbReference>
<evidence type="ECO:0000256" key="2">
    <source>
        <dbReference type="SAM" id="SignalP"/>
    </source>
</evidence>